<evidence type="ECO:0000313" key="3">
    <source>
        <dbReference type="EMBL" id="GLY67952.1"/>
    </source>
</evidence>
<organism evidence="3 4">
    <name type="scientific">Amycolatopsis taiwanensis</name>
    <dbReference type="NCBI Taxonomy" id="342230"/>
    <lineage>
        <taxon>Bacteria</taxon>
        <taxon>Bacillati</taxon>
        <taxon>Actinomycetota</taxon>
        <taxon>Actinomycetes</taxon>
        <taxon>Pseudonocardiales</taxon>
        <taxon>Pseudonocardiaceae</taxon>
        <taxon>Amycolatopsis</taxon>
    </lineage>
</organism>
<dbReference type="InterPro" id="IPR025662">
    <property type="entry name" value="Sigma_54_int_dom_ATP-bd_1"/>
</dbReference>
<dbReference type="PROSITE" id="PS00675">
    <property type="entry name" value="SIGMA54_INTERACT_1"/>
    <property type="match status" value="1"/>
</dbReference>
<protein>
    <recommendedName>
        <fullName evidence="2">Orc1-like AAA ATPase domain-containing protein</fullName>
    </recommendedName>
</protein>
<sequence>MSRLVGRDAELAYLRRSVRQEPGTPRALLLLGEEGVGKTTLLRADKPTPSATSGLTAGRMDQF</sequence>
<evidence type="ECO:0000256" key="1">
    <source>
        <dbReference type="SAM" id="MobiDB-lite"/>
    </source>
</evidence>
<dbReference type="EMBL" id="BSTI01000010">
    <property type="protein sequence ID" value="GLY67952.1"/>
    <property type="molecule type" value="Genomic_DNA"/>
</dbReference>
<evidence type="ECO:0000313" key="4">
    <source>
        <dbReference type="Proteomes" id="UP001165136"/>
    </source>
</evidence>
<dbReference type="SUPFAM" id="SSF52540">
    <property type="entry name" value="P-loop containing nucleoside triphosphate hydrolases"/>
    <property type="match status" value="1"/>
</dbReference>
<dbReference type="Proteomes" id="UP001165136">
    <property type="component" value="Unassembled WGS sequence"/>
</dbReference>
<feature type="region of interest" description="Disordered" evidence="1">
    <location>
        <begin position="43"/>
        <end position="63"/>
    </location>
</feature>
<dbReference type="AlphaFoldDB" id="A0A9W6R5F0"/>
<comment type="caution">
    <text evidence="3">The sequence shown here is derived from an EMBL/GenBank/DDBJ whole genome shotgun (WGS) entry which is preliminary data.</text>
</comment>
<keyword evidence="4" id="KW-1185">Reference proteome</keyword>
<reference evidence="3" key="1">
    <citation type="submission" date="2023-03" db="EMBL/GenBank/DDBJ databases">
        <title>Amycolatopsis taiwanensis NBRC 103393.</title>
        <authorList>
            <person name="Ichikawa N."/>
            <person name="Sato H."/>
            <person name="Tonouchi N."/>
        </authorList>
    </citation>
    <scope>NUCLEOTIDE SEQUENCE</scope>
    <source>
        <strain evidence="3">NBRC 103393</strain>
    </source>
</reference>
<dbReference type="Gene3D" id="3.40.50.300">
    <property type="entry name" value="P-loop containing nucleotide triphosphate hydrolases"/>
    <property type="match status" value="1"/>
</dbReference>
<accession>A0A9W6R5F0</accession>
<name>A0A9W6R5F0_9PSEU</name>
<gene>
    <name evidence="3" type="ORF">Atai01_45710</name>
</gene>
<dbReference type="Pfam" id="PF13191">
    <property type="entry name" value="AAA_16"/>
    <property type="match status" value="1"/>
</dbReference>
<feature type="domain" description="Orc1-like AAA ATPase" evidence="2">
    <location>
        <begin position="3"/>
        <end position="44"/>
    </location>
</feature>
<dbReference type="InterPro" id="IPR027417">
    <property type="entry name" value="P-loop_NTPase"/>
</dbReference>
<dbReference type="InterPro" id="IPR041664">
    <property type="entry name" value="AAA_16"/>
</dbReference>
<evidence type="ECO:0000259" key="2">
    <source>
        <dbReference type="Pfam" id="PF13191"/>
    </source>
</evidence>
<proteinExistence type="predicted"/>